<dbReference type="PROSITE" id="PS50893">
    <property type="entry name" value="ABC_TRANSPORTER_2"/>
    <property type="match status" value="1"/>
</dbReference>
<dbReference type="InterPro" id="IPR003593">
    <property type="entry name" value="AAA+_ATPase"/>
</dbReference>
<keyword evidence="3" id="KW-0547">Nucleotide-binding</keyword>
<dbReference type="InterPro" id="IPR003439">
    <property type="entry name" value="ABC_transporter-like_ATP-bd"/>
</dbReference>
<comment type="similarity">
    <text evidence="1">Belongs to the ABC transporter superfamily.</text>
</comment>
<dbReference type="Proteomes" id="UP001157960">
    <property type="component" value="Unassembled WGS sequence"/>
</dbReference>
<dbReference type="PANTHER" id="PTHR46743">
    <property type="entry name" value="TEICHOIC ACIDS EXPORT ATP-BINDING PROTEIN TAGH"/>
    <property type="match status" value="1"/>
</dbReference>
<dbReference type="EMBL" id="FXTZ01000001">
    <property type="protein sequence ID" value="SMP07408.1"/>
    <property type="molecule type" value="Genomic_DNA"/>
</dbReference>
<name>A0ABY1NF74_9FLAO</name>
<dbReference type="Pfam" id="PF00005">
    <property type="entry name" value="ABC_tran"/>
    <property type="match status" value="1"/>
</dbReference>
<reference evidence="6 7" key="1">
    <citation type="submission" date="2017-05" db="EMBL/GenBank/DDBJ databases">
        <authorList>
            <person name="Varghese N."/>
            <person name="Submissions S."/>
        </authorList>
    </citation>
    <scope>NUCLEOTIDE SEQUENCE [LARGE SCALE GENOMIC DNA]</scope>
    <source>
        <strain evidence="6 7">DSM 28214</strain>
    </source>
</reference>
<evidence type="ECO:0000313" key="7">
    <source>
        <dbReference type="Proteomes" id="UP001157960"/>
    </source>
</evidence>
<dbReference type="InterPro" id="IPR027417">
    <property type="entry name" value="P-loop_NTPase"/>
</dbReference>
<dbReference type="InterPro" id="IPR050683">
    <property type="entry name" value="Bact_Polysacc_Export_ATP-bd"/>
</dbReference>
<sequence length="416" mass="47220">MLALKAENISKQYRLGQVGTGTLSHDLNRMWYKMRGKEDPYLKIGETNNRTEKGESEYVWSLQNINFEIEQGDAVGIIGRNGAGKSTLLKLLSKVTKPTTGKIYTRGRIASLLEVGTGFHPEMTGRENVFLNGAILGMTRKEISRKFDEIVDFSGVERYIDTPVKRYSSGMYVRLAFAVAAHLESEILIVDEVLAVGDAEFQKKCLGKMGDVTKGEGRTVLFVSHNMAAVKTLCNNGILLEKGMVKYSGNIDKCVSYYLGNSKGNEYIKSFDLGTENVRIRRIEVKNSGADDSKNLYENQEIELITDLHVLAENPERYHLTYVLNNEQSEPLFSLSHYEQFALQPGDQKIKCTFPAKYFQSGNYYLSLYIIEDRLRADFIESDIFTFIVEDAPREIGDWTGREPGYIRPTFKWNLY</sequence>
<evidence type="ECO:0000256" key="3">
    <source>
        <dbReference type="ARBA" id="ARBA00022741"/>
    </source>
</evidence>
<dbReference type="SUPFAM" id="SSF52540">
    <property type="entry name" value="P-loop containing nucleoside triphosphate hydrolases"/>
    <property type="match status" value="1"/>
</dbReference>
<dbReference type="PANTHER" id="PTHR46743:SF2">
    <property type="entry name" value="TEICHOIC ACIDS EXPORT ATP-BINDING PROTEIN TAGH"/>
    <property type="match status" value="1"/>
</dbReference>
<evidence type="ECO:0000256" key="2">
    <source>
        <dbReference type="ARBA" id="ARBA00022448"/>
    </source>
</evidence>
<dbReference type="InterPro" id="IPR015860">
    <property type="entry name" value="ABC_transpr_TagH-like"/>
</dbReference>
<evidence type="ECO:0000256" key="1">
    <source>
        <dbReference type="ARBA" id="ARBA00005417"/>
    </source>
</evidence>
<proteinExistence type="inferred from homology"/>
<keyword evidence="4 6" id="KW-0067">ATP-binding</keyword>
<dbReference type="Gene3D" id="3.40.50.300">
    <property type="entry name" value="P-loop containing nucleotide triphosphate hydrolases"/>
    <property type="match status" value="1"/>
</dbReference>
<evidence type="ECO:0000256" key="4">
    <source>
        <dbReference type="ARBA" id="ARBA00022840"/>
    </source>
</evidence>
<keyword evidence="7" id="KW-1185">Reference proteome</keyword>
<keyword evidence="2" id="KW-0813">Transport</keyword>
<comment type="caution">
    <text evidence="6">The sequence shown here is derived from an EMBL/GenBank/DDBJ whole genome shotgun (WGS) entry which is preliminary data.</text>
</comment>
<accession>A0ABY1NF74</accession>
<evidence type="ECO:0000313" key="6">
    <source>
        <dbReference type="EMBL" id="SMP07408.1"/>
    </source>
</evidence>
<organism evidence="6 7">
    <name type="scientific">Chryseobacterium profundimaris</name>
    <dbReference type="NCBI Taxonomy" id="1387275"/>
    <lineage>
        <taxon>Bacteria</taxon>
        <taxon>Pseudomonadati</taxon>
        <taxon>Bacteroidota</taxon>
        <taxon>Flavobacteriia</taxon>
        <taxon>Flavobacteriales</taxon>
        <taxon>Weeksellaceae</taxon>
        <taxon>Chryseobacterium group</taxon>
        <taxon>Chryseobacterium</taxon>
    </lineage>
</organism>
<gene>
    <name evidence="6" type="ORF">SAMN06264346_101639</name>
</gene>
<dbReference type="SMART" id="SM00382">
    <property type="entry name" value="AAA"/>
    <property type="match status" value="1"/>
</dbReference>
<feature type="domain" description="ABC transporter" evidence="5">
    <location>
        <begin position="42"/>
        <end position="267"/>
    </location>
</feature>
<dbReference type="CDD" id="cd03220">
    <property type="entry name" value="ABC_KpsT_Wzt"/>
    <property type="match status" value="1"/>
</dbReference>
<protein>
    <submittedName>
        <fullName evidence="6">Lipopolysaccharide transport system ATP-binding protein</fullName>
    </submittedName>
</protein>
<dbReference type="GO" id="GO:0005524">
    <property type="term" value="F:ATP binding"/>
    <property type="evidence" value="ECO:0007669"/>
    <property type="project" value="UniProtKB-KW"/>
</dbReference>
<dbReference type="RefSeq" id="WP_283421004.1">
    <property type="nucleotide sequence ID" value="NZ_FXTZ01000001.1"/>
</dbReference>
<evidence type="ECO:0000259" key="5">
    <source>
        <dbReference type="PROSITE" id="PS50893"/>
    </source>
</evidence>